<dbReference type="Pfam" id="PF00155">
    <property type="entry name" value="Aminotran_1_2"/>
    <property type="match status" value="1"/>
</dbReference>
<evidence type="ECO:0000259" key="6">
    <source>
        <dbReference type="PROSITE" id="PS50949"/>
    </source>
</evidence>
<comment type="caution">
    <text evidence="7">The sequence shown here is derived from an EMBL/GenBank/DDBJ whole genome shotgun (WGS) entry which is preliminary data.</text>
</comment>
<dbReference type="InterPro" id="IPR015424">
    <property type="entry name" value="PyrdxlP-dep_Trfase"/>
</dbReference>
<dbReference type="Gene3D" id="3.90.1150.10">
    <property type="entry name" value="Aspartate Aminotransferase, domain 1"/>
    <property type="match status" value="1"/>
</dbReference>
<reference evidence="8" key="1">
    <citation type="submission" date="2017-05" db="EMBL/GenBank/DDBJ databases">
        <authorList>
            <person name="Macchi M."/>
            <person name="Festa S."/>
            <person name="Coppotelli B.M."/>
            <person name="Morelli I.S."/>
        </authorList>
    </citation>
    <scope>NUCLEOTIDE SEQUENCE [LARGE SCALE GENOMIC DNA]</scope>
    <source>
        <strain evidence="8">I</strain>
    </source>
</reference>
<dbReference type="AlphaFoldDB" id="A0A211ZK33"/>
<evidence type="ECO:0000256" key="3">
    <source>
        <dbReference type="ARBA" id="ARBA00023015"/>
    </source>
</evidence>
<dbReference type="SMART" id="SM00345">
    <property type="entry name" value="HTH_GNTR"/>
    <property type="match status" value="1"/>
</dbReference>
<dbReference type="GO" id="GO:0003700">
    <property type="term" value="F:DNA-binding transcription factor activity"/>
    <property type="evidence" value="ECO:0007669"/>
    <property type="project" value="InterPro"/>
</dbReference>
<evidence type="ECO:0000256" key="4">
    <source>
        <dbReference type="ARBA" id="ARBA00023125"/>
    </source>
</evidence>
<dbReference type="InterPro" id="IPR015422">
    <property type="entry name" value="PyrdxlP-dep_Trfase_small"/>
</dbReference>
<evidence type="ECO:0000313" key="7">
    <source>
        <dbReference type="EMBL" id="OWJ65544.1"/>
    </source>
</evidence>
<dbReference type="CDD" id="cd00609">
    <property type="entry name" value="AAT_like"/>
    <property type="match status" value="1"/>
</dbReference>
<comment type="similarity">
    <text evidence="1">In the C-terminal section; belongs to the class-I pyridoxal-phosphate-dependent aminotransferase family.</text>
</comment>
<dbReference type="RefSeq" id="WP_088152659.1">
    <property type="nucleotide sequence ID" value="NZ_NHON01000036.1"/>
</dbReference>
<dbReference type="OrthoDB" id="9804020at2"/>
<keyword evidence="5" id="KW-0804">Transcription</keyword>
<dbReference type="InterPro" id="IPR036388">
    <property type="entry name" value="WH-like_DNA-bd_sf"/>
</dbReference>
<keyword evidence="8" id="KW-1185">Reference proteome</keyword>
<name>A0A211ZK33_9PROT</name>
<protein>
    <recommendedName>
        <fullName evidence="6">HTH gntR-type domain-containing protein</fullName>
    </recommendedName>
</protein>
<organism evidence="7 8">
    <name type="scientific">Inquilinus limosus</name>
    <dbReference type="NCBI Taxonomy" id="171674"/>
    <lineage>
        <taxon>Bacteria</taxon>
        <taxon>Pseudomonadati</taxon>
        <taxon>Pseudomonadota</taxon>
        <taxon>Alphaproteobacteria</taxon>
        <taxon>Rhodospirillales</taxon>
        <taxon>Rhodospirillaceae</taxon>
        <taxon>Inquilinus</taxon>
    </lineage>
</organism>
<dbReference type="GO" id="GO:0030170">
    <property type="term" value="F:pyridoxal phosphate binding"/>
    <property type="evidence" value="ECO:0007669"/>
    <property type="project" value="InterPro"/>
</dbReference>
<dbReference type="SUPFAM" id="SSF53383">
    <property type="entry name" value="PLP-dependent transferases"/>
    <property type="match status" value="1"/>
</dbReference>
<dbReference type="CDD" id="cd07377">
    <property type="entry name" value="WHTH_GntR"/>
    <property type="match status" value="1"/>
</dbReference>
<gene>
    <name evidence="7" type="ORF">BWR60_19295</name>
</gene>
<dbReference type="Gene3D" id="3.40.640.10">
    <property type="entry name" value="Type I PLP-dependent aspartate aminotransferase-like (Major domain)"/>
    <property type="match status" value="1"/>
</dbReference>
<dbReference type="GO" id="GO:0003677">
    <property type="term" value="F:DNA binding"/>
    <property type="evidence" value="ECO:0007669"/>
    <property type="project" value="UniProtKB-KW"/>
</dbReference>
<dbReference type="Gene3D" id="1.10.10.10">
    <property type="entry name" value="Winged helix-like DNA-binding domain superfamily/Winged helix DNA-binding domain"/>
    <property type="match status" value="1"/>
</dbReference>
<dbReference type="PANTHER" id="PTHR46577:SF1">
    <property type="entry name" value="HTH-TYPE TRANSCRIPTIONAL REGULATORY PROTEIN GABR"/>
    <property type="match status" value="1"/>
</dbReference>
<accession>A0A211ZK33</accession>
<evidence type="ECO:0000256" key="1">
    <source>
        <dbReference type="ARBA" id="ARBA00005384"/>
    </source>
</evidence>
<dbReference type="PANTHER" id="PTHR46577">
    <property type="entry name" value="HTH-TYPE TRANSCRIPTIONAL REGULATORY PROTEIN GABR"/>
    <property type="match status" value="1"/>
</dbReference>
<proteinExistence type="inferred from homology"/>
<dbReference type="InterPro" id="IPR004839">
    <property type="entry name" value="Aminotransferase_I/II_large"/>
</dbReference>
<dbReference type="InterPro" id="IPR036390">
    <property type="entry name" value="WH_DNA-bd_sf"/>
</dbReference>
<dbReference type="Proteomes" id="UP000196655">
    <property type="component" value="Unassembled WGS sequence"/>
</dbReference>
<dbReference type="SUPFAM" id="SSF46785">
    <property type="entry name" value="Winged helix' DNA-binding domain"/>
    <property type="match status" value="1"/>
</dbReference>
<sequence length="453" mass="46489">MSKYRSIVDQLASRIRSGALLPGSRLPAQRQLAAQLGVDLTTVTRAYTELKRMGLVEGRSGSGSFVRGIPAAAEPVAATDGFDLSMNVPPRPPGLGDRVAEGLAALLAGPQGGASLGYQPSSGTARDRAAGASWLGRRLGAVAEDRMVVAAGAQSALFALLDLLLDRGDTLACAGLTYPGMRAIAAHLGLRLAGLAQDAEGIDPDAFERLCRGEPPKALYLVPTIASPTTATLPVERRRAIVAIARRHDVAIVEDDAYGALPEAPPPPLAALAPDVVWHVASLSKCASPALRVAYVAAPDAGAAVPLTAGLRAISLMVSPLTAALATRWIGDGTLATLTAAIRAENRARQRLAASLLPAGAVAAHPDGNHLWLALPEGWSATAFTAAARESGLLVVPADAFDVTGAPPRAERPPRAVRLSLGGVPDRAGLERALRRLAGLLSWSAGAPGAAIV</sequence>
<evidence type="ECO:0000313" key="8">
    <source>
        <dbReference type="Proteomes" id="UP000196655"/>
    </source>
</evidence>
<dbReference type="EMBL" id="NHON01000036">
    <property type="protein sequence ID" value="OWJ65544.1"/>
    <property type="molecule type" value="Genomic_DNA"/>
</dbReference>
<keyword evidence="4" id="KW-0238">DNA-binding</keyword>
<dbReference type="InterPro" id="IPR015421">
    <property type="entry name" value="PyrdxlP-dep_Trfase_major"/>
</dbReference>
<evidence type="ECO:0000256" key="2">
    <source>
        <dbReference type="ARBA" id="ARBA00022898"/>
    </source>
</evidence>
<keyword evidence="3" id="KW-0805">Transcription regulation</keyword>
<dbReference type="InterPro" id="IPR000524">
    <property type="entry name" value="Tscrpt_reg_HTH_GntR"/>
</dbReference>
<keyword evidence="2" id="KW-0663">Pyridoxal phosphate</keyword>
<evidence type="ECO:0000256" key="5">
    <source>
        <dbReference type="ARBA" id="ARBA00023163"/>
    </source>
</evidence>
<dbReference type="InterPro" id="IPR051446">
    <property type="entry name" value="HTH_trans_reg/aminotransferase"/>
</dbReference>
<dbReference type="PROSITE" id="PS50949">
    <property type="entry name" value="HTH_GNTR"/>
    <property type="match status" value="1"/>
</dbReference>
<dbReference type="Pfam" id="PF00392">
    <property type="entry name" value="GntR"/>
    <property type="match status" value="1"/>
</dbReference>
<feature type="domain" description="HTH gntR-type" evidence="6">
    <location>
        <begin position="1"/>
        <end position="69"/>
    </location>
</feature>